<dbReference type="InterPro" id="IPR003594">
    <property type="entry name" value="HATPase_dom"/>
</dbReference>
<evidence type="ECO:0000256" key="2">
    <source>
        <dbReference type="ARBA" id="ARBA00012438"/>
    </source>
</evidence>
<dbReference type="PANTHER" id="PTHR42878:SF15">
    <property type="entry name" value="BACTERIOPHYTOCHROME"/>
    <property type="match status" value="1"/>
</dbReference>
<accession>A0A6J7H104</accession>
<gene>
    <name evidence="7" type="ORF">UFOPK3674_00148</name>
</gene>
<dbReference type="GO" id="GO:0000156">
    <property type="term" value="F:phosphorelay response regulator activity"/>
    <property type="evidence" value="ECO:0007669"/>
    <property type="project" value="TreeGrafter"/>
</dbReference>
<sequence>MGDPQLAVGLRFGDAQAPLLKRLLKRLGQPGEAVLEEIVIAPDLPMCLADPRLLRIVFQNLLANALKFTRGCPERRIEIDWEAGTAGEVRYRVRDNGVGFDPSQAERIFGMFQRLHSADDFEGTGLGLAIVERVVHRHGGRVTAEATVGGGATFAFSLGAEDARHRRRLVVSTDAGPPAHA</sequence>
<dbReference type="EMBL" id="CAFBMX010000001">
    <property type="protein sequence ID" value="CAB4914607.1"/>
    <property type="molecule type" value="Genomic_DNA"/>
</dbReference>
<evidence type="ECO:0000256" key="4">
    <source>
        <dbReference type="ARBA" id="ARBA00022679"/>
    </source>
</evidence>
<dbReference type="GO" id="GO:0030295">
    <property type="term" value="F:protein kinase activator activity"/>
    <property type="evidence" value="ECO:0007669"/>
    <property type="project" value="TreeGrafter"/>
</dbReference>
<evidence type="ECO:0000313" key="7">
    <source>
        <dbReference type="EMBL" id="CAB4914607.1"/>
    </source>
</evidence>
<name>A0A6J7H104_9ZZZZ</name>
<dbReference type="GO" id="GO:0004673">
    <property type="term" value="F:protein histidine kinase activity"/>
    <property type="evidence" value="ECO:0007669"/>
    <property type="project" value="UniProtKB-EC"/>
</dbReference>
<keyword evidence="4" id="KW-0808">Transferase</keyword>
<dbReference type="SUPFAM" id="SSF55874">
    <property type="entry name" value="ATPase domain of HSP90 chaperone/DNA topoisomerase II/histidine kinase"/>
    <property type="match status" value="1"/>
</dbReference>
<dbReference type="InterPro" id="IPR050351">
    <property type="entry name" value="BphY/WalK/GraS-like"/>
</dbReference>
<keyword evidence="3" id="KW-0597">Phosphoprotein</keyword>
<keyword evidence="5" id="KW-0418">Kinase</keyword>
<dbReference type="PROSITE" id="PS50109">
    <property type="entry name" value="HIS_KIN"/>
    <property type="match status" value="1"/>
</dbReference>
<proteinExistence type="predicted"/>
<dbReference type="Pfam" id="PF02518">
    <property type="entry name" value="HATPase_c"/>
    <property type="match status" value="1"/>
</dbReference>
<reference evidence="7" key="1">
    <citation type="submission" date="2020-05" db="EMBL/GenBank/DDBJ databases">
        <authorList>
            <person name="Chiriac C."/>
            <person name="Salcher M."/>
            <person name="Ghai R."/>
            <person name="Kavagutti S V."/>
        </authorList>
    </citation>
    <scope>NUCLEOTIDE SEQUENCE</scope>
</reference>
<dbReference type="Gene3D" id="3.30.565.10">
    <property type="entry name" value="Histidine kinase-like ATPase, C-terminal domain"/>
    <property type="match status" value="1"/>
</dbReference>
<dbReference type="InterPro" id="IPR005467">
    <property type="entry name" value="His_kinase_dom"/>
</dbReference>
<dbReference type="PANTHER" id="PTHR42878">
    <property type="entry name" value="TWO-COMPONENT HISTIDINE KINASE"/>
    <property type="match status" value="1"/>
</dbReference>
<dbReference type="EC" id="2.7.13.3" evidence="2"/>
<dbReference type="GO" id="GO:0007234">
    <property type="term" value="P:osmosensory signaling via phosphorelay pathway"/>
    <property type="evidence" value="ECO:0007669"/>
    <property type="project" value="TreeGrafter"/>
</dbReference>
<dbReference type="InterPro" id="IPR004358">
    <property type="entry name" value="Sig_transdc_His_kin-like_C"/>
</dbReference>
<evidence type="ECO:0000259" key="6">
    <source>
        <dbReference type="PROSITE" id="PS50109"/>
    </source>
</evidence>
<protein>
    <recommendedName>
        <fullName evidence="2">histidine kinase</fullName>
        <ecNumber evidence="2">2.7.13.3</ecNumber>
    </recommendedName>
</protein>
<dbReference type="PRINTS" id="PR00344">
    <property type="entry name" value="BCTRLSENSOR"/>
</dbReference>
<organism evidence="7">
    <name type="scientific">freshwater metagenome</name>
    <dbReference type="NCBI Taxonomy" id="449393"/>
    <lineage>
        <taxon>unclassified sequences</taxon>
        <taxon>metagenomes</taxon>
        <taxon>ecological metagenomes</taxon>
    </lineage>
</organism>
<dbReference type="FunFam" id="3.30.565.10:FF:000006">
    <property type="entry name" value="Sensor histidine kinase WalK"/>
    <property type="match status" value="1"/>
</dbReference>
<evidence type="ECO:0000256" key="3">
    <source>
        <dbReference type="ARBA" id="ARBA00022553"/>
    </source>
</evidence>
<evidence type="ECO:0000256" key="5">
    <source>
        <dbReference type="ARBA" id="ARBA00022777"/>
    </source>
</evidence>
<evidence type="ECO:0000256" key="1">
    <source>
        <dbReference type="ARBA" id="ARBA00000085"/>
    </source>
</evidence>
<dbReference type="InterPro" id="IPR036890">
    <property type="entry name" value="HATPase_C_sf"/>
</dbReference>
<feature type="domain" description="Histidine kinase" evidence="6">
    <location>
        <begin position="49"/>
        <end position="162"/>
    </location>
</feature>
<dbReference type="SMART" id="SM00387">
    <property type="entry name" value="HATPase_c"/>
    <property type="match status" value="1"/>
</dbReference>
<dbReference type="AlphaFoldDB" id="A0A6J7H104"/>
<comment type="catalytic activity">
    <reaction evidence="1">
        <text>ATP + protein L-histidine = ADP + protein N-phospho-L-histidine.</text>
        <dbReference type="EC" id="2.7.13.3"/>
    </reaction>
</comment>